<dbReference type="Pfam" id="PF00889">
    <property type="entry name" value="EF_TS"/>
    <property type="match status" value="1"/>
</dbReference>
<dbReference type="NCBIfam" id="TIGR00116">
    <property type="entry name" value="tsf"/>
    <property type="match status" value="1"/>
</dbReference>
<evidence type="ECO:0000256" key="8">
    <source>
        <dbReference type="RuleBase" id="RU000642"/>
    </source>
</evidence>
<evidence type="ECO:0000313" key="11">
    <source>
        <dbReference type="Proteomes" id="UP000054785"/>
    </source>
</evidence>
<dbReference type="SUPFAM" id="SSF46934">
    <property type="entry name" value="UBA-like"/>
    <property type="match status" value="1"/>
</dbReference>
<dbReference type="InterPro" id="IPR001816">
    <property type="entry name" value="Transl_elong_EFTs/EF1B"/>
</dbReference>
<dbReference type="EMBL" id="LNYC01000037">
    <property type="protein sequence ID" value="KTD00160.1"/>
    <property type="molecule type" value="Genomic_DNA"/>
</dbReference>
<gene>
    <name evidence="7 10" type="primary">tsf</name>
    <name evidence="10" type="ORF">Lgee_1072</name>
</gene>
<evidence type="ECO:0000256" key="2">
    <source>
        <dbReference type="ARBA" id="ARBA00005532"/>
    </source>
</evidence>
<protein>
    <recommendedName>
        <fullName evidence="3 7">Elongation factor Ts</fullName>
        <shortName evidence="7">EF-Ts</shortName>
    </recommendedName>
</protein>
<reference evidence="10 11" key="1">
    <citation type="submission" date="2015-11" db="EMBL/GenBank/DDBJ databases">
        <title>Genomic analysis of 38 Legionella species identifies large and diverse effector repertoires.</title>
        <authorList>
            <person name="Burstein D."/>
            <person name="Amaro F."/>
            <person name="Zusman T."/>
            <person name="Lifshitz Z."/>
            <person name="Cohen O."/>
            <person name="Gilbert J.A."/>
            <person name="Pupko T."/>
            <person name="Shuman H.A."/>
            <person name="Segal G."/>
        </authorList>
    </citation>
    <scope>NUCLEOTIDE SEQUENCE [LARGE SCALE GENOMIC DNA]</scope>
    <source>
        <strain evidence="10 11">ATCC 49504</strain>
    </source>
</reference>
<evidence type="ECO:0000256" key="5">
    <source>
        <dbReference type="ARBA" id="ARBA00022768"/>
    </source>
</evidence>
<keyword evidence="4 7" id="KW-0963">Cytoplasm</keyword>
<proteinExistence type="inferred from homology"/>
<evidence type="ECO:0000313" key="10">
    <source>
        <dbReference type="EMBL" id="KTD00160.1"/>
    </source>
</evidence>
<keyword evidence="6 7" id="KW-0648">Protein biosynthesis</keyword>
<dbReference type="GO" id="GO:0005737">
    <property type="term" value="C:cytoplasm"/>
    <property type="evidence" value="ECO:0007669"/>
    <property type="project" value="UniProtKB-SubCell"/>
</dbReference>
<dbReference type="PROSITE" id="PS01127">
    <property type="entry name" value="EF_TS_2"/>
    <property type="match status" value="1"/>
</dbReference>
<comment type="function">
    <text evidence="7 8">Associates with the EF-Tu.GDP complex and induces the exchange of GDP to GTP. It remains bound to the aminoacyl-tRNA.EF-Tu.GTP complex up to the GTP hydrolysis stage on the ribosome.</text>
</comment>
<dbReference type="RefSeq" id="WP_028386944.1">
    <property type="nucleotide sequence ID" value="NZ_CAAAHN010000001.1"/>
</dbReference>
<comment type="similarity">
    <text evidence="2 7 8">Belongs to the EF-Ts family.</text>
</comment>
<accession>A0A0W0TWY8</accession>
<evidence type="ECO:0000256" key="4">
    <source>
        <dbReference type="ARBA" id="ARBA00022490"/>
    </source>
</evidence>
<sequence length="295" mass="32067">MSTAPITASLVMELRARTGAGMMECKKYLTMTEGDIEKAITEMRKDGQAKADKKKDRVAAEGVIVAARSADGKSAVMLEINSETDFVARDASFVEFAAKVADTALHTAVNDIDTLAGKPVHGAESTVEEARQHLVAKIGENIQLRRLHQLSAEGVVGCYLHGSRIGVMVALRGGDEALARDIAMHIAATRPLVVLREQVPAEAIENEREIFMAQARESGKPQDIINKMIEGRISKFVDEVSLVGQPFVKDPNKKIAQLLKEHNAEVVSFVCFVVGEGIEKKADNFVEEVMSQVRG</sequence>
<dbReference type="AlphaFoldDB" id="A0A0W0TWY8"/>
<evidence type="ECO:0000256" key="7">
    <source>
        <dbReference type="HAMAP-Rule" id="MF_00050"/>
    </source>
</evidence>
<dbReference type="PANTHER" id="PTHR11741:SF0">
    <property type="entry name" value="ELONGATION FACTOR TS, MITOCHONDRIAL"/>
    <property type="match status" value="1"/>
</dbReference>
<keyword evidence="11" id="KW-1185">Reference proteome</keyword>
<dbReference type="FunFam" id="3.30.479.20:FF:000001">
    <property type="entry name" value="Elongation factor Ts"/>
    <property type="match status" value="1"/>
</dbReference>
<dbReference type="Proteomes" id="UP000054785">
    <property type="component" value="Unassembled WGS sequence"/>
</dbReference>
<dbReference type="InterPro" id="IPR036402">
    <property type="entry name" value="EF-Ts_dimer_sf"/>
</dbReference>
<evidence type="ECO:0000256" key="9">
    <source>
        <dbReference type="RuleBase" id="RU000643"/>
    </source>
</evidence>
<dbReference type="Gene3D" id="3.30.479.20">
    <property type="entry name" value="Elongation factor Ts, dimerisation domain"/>
    <property type="match status" value="2"/>
</dbReference>
<dbReference type="InterPro" id="IPR018101">
    <property type="entry name" value="Transl_elong_Ts_CS"/>
</dbReference>
<comment type="caution">
    <text evidence="10">The sequence shown here is derived from an EMBL/GenBank/DDBJ whole genome shotgun (WGS) entry which is preliminary data.</text>
</comment>
<keyword evidence="5 7" id="KW-0251">Elongation factor</keyword>
<dbReference type="CDD" id="cd14275">
    <property type="entry name" value="UBA_EF-Ts"/>
    <property type="match status" value="1"/>
</dbReference>
<dbReference type="HAMAP" id="MF_00050">
    <property type="entry name" value="EF_Ts"/>
    <property type="match status" value="1"/>
</dbReference>
<evidence type="ECO:0000256" key="1">
    <source>
        <dbReference type="ARBA" id="ARBA00004496"/>
    </source>
</evidence>
<comment type="subcellular location">
    <subcellularLocation>
        <location evidence="1 7 9">Cytoplasm</location>
    </subcellularLocation>
</comment>
<dbReference type="FunFam" id="1.10.286.20:FF:000001">
    <property type="entry name" value="Elongation factor Ts"/>
    <property type="match status" value="1"/>
</dbReference>
<organism evidence="10 11">
    <name type="scientific">Legionella geestiana</name>
    <dbReference type="NCBI Taxonomy" id="45065"/>
    <lineage>
        <taxon>Bacteria</taxon>
        <taxon>Pseudomonadati</taxon>
        <taxon>Pseudomonadota</taxon>
        <taxon>Gammaproteobacteria</taxon>
        <taxon>Legionellales</taxon>
        <taxon>Legionellaceae</taxon>
        <taxon>Legionella</taxon>
    </lineage>
</organism>
<dbReference type="OrthoDB" id="9808348at2"/>
<dbReference type="InterPro" id="IPR009060">
    <property type="entry name" value="UBA-like_sf"/>
</dbReference>
<evidence type="ECO:0000256" key="3">
    <source>
        <dbReference type="ARBA" id="ARBA00016956"/>
    </source>
</evidence>
<dbReference type="PANTHER" id="PTHR11741">
    <property type="entry name" value="ELONGATION FACTOR TS"/>
    <property type="match status" value="1"/>
</dbReference>
<dbReference type="Gene3D" id="1.10.8.10">
    <property type="entry name" value="DNA helicase RuvA subunit, C-terminal domain"/>
    <property type="match status" value="1"/>
</dbReference>
<feature type="region of interest" description="Involved in Mg(2+) ion dislocation from EF-Tu" evidence="7">
    <location>
        <begin position="84"/>
        <end position="87"/>
    </location>
</feature>
<dbReference type="Gene3D" id="1.10.286.20">
    <property type="match status" value="1"/>
</dbReference>
<dbReference type="GO" id="GO:0003746">
    <property type="term" value="F:translation elongation factor activity"/>
    <property type="evidence" value="ECO:0007669"/>
    <property type="project" value="UniProtKB-UniRule"/>
</dbReference>
<dbReference type="FunFam" id="1.10.8.10:FF:000001">
    <property type="entry name" value="Elongation factor Ts"/>
    <property type="match status" value="1"/>
</dbReference>
<evidence type="ECO:0000256" key="6">
    <source>
        <dbReference type="ARBA" id="ARBA00022917"/>
    </source>
</evidence>
<dbReference type="STRING" id="45065.Lgee_1072"/>
<dbReference type="InterPro" id="IPR014039">
    <property type="entry name" value="Transl_elong_EFTs/EF1B_dimer"/>
</dbReference>
<name>A0A0W0TWY8_9GAMM</name>
<dbReference type="PATRIC" id="fig|45065.4.peg.1147"/>
<dbReference type="SUPFAM" id="SSF54713">
    <property type="entry name" value="Elongation factor Ts (EF-Ts), dimerisation domain"/>
    <property type="match status" value="2"/>
</dbReference>